<feature type="transmembrane region" description="Helical" evidence="9">
    <location>
        <begin position="105"/>
        <end position="125"/>
    </location>
</feature>
<dbReference type="GO" id="GO:0000155">
    <property type="term" value="F:phosphorelay sensor kinase activity"/>
    <property type="evidence" value="ECO:0007669"/>
    <property type="project" value="InterPro"/>
</dbReference>
<evidence type="ECO:0000259" key="10">
    <source>
        <dbReference type="Pfam" id="PF07730"/>
    </source>
</evidence>
<name>A0A8J3ZV64_9ACTN</name>
<dbReference type="InterPro" id="IPR011712">
    <property type="entry name" value="Sig_transdc_His_kin_sub3_dim/P"/>
</dbReference>
<dbReference type="Proteomes" id="UP000635606">
    <property type="component" value="Unassembled WGS sequence"/>
</dbReference>
<keyword evidence="9" id="KW-0472">Membrane</keyword>
<accession>A0A8J3ZV64</accession>
<dbReference type="SUPFAM" id="SSF55874">
    <property type="entry name" value="ATPase domain of HSP90 chaperone/DNA topoisomerase II/histidine kinase"/>
    <property type="match status" value="1"/>
</dbReference>
<dbReference type="AlphaFoldDB" id="A0A8J3ZV64"/>
<dbReference type="GO" id="GO:0016020">
    <property type="term" value="C:membrane"/>
    <property type="evidence" value="ECO:0007669"/>
    <property type="project" value="InterPro"/>
</dbReference>
<reference evidence="11" key="1">
    <citation type="submission" date="2021-01" db="EMBL/GenBank/DDBJ databases">
        <title>Whole genome shotgun sequence of Virgisporangium ochraceum NBRC 16418.</title>
        <authorList>
            <person name="Komaki H."/>
            <person name="Tamura T."/>
        </authorList>
    </citation>
    <scope>NUCLEOTIDE SEQUENCE</scope>
    <source>
        <strain evidence="11">NBRC 16418</strain>
    </source>
</reference>
<dbReference type="PANTHER" id="PTHR24421">
    <property type="entry name" value="NITRATE/NITRITE SENSOR PROTEIN NARX-RELATED"/>
    <property type="match status" value="1"/>
</dbReference>
<feature type="transmembrane region" description="Helical" evidence="9">
    <location>
        <begin position="77"/>
        <end position="93"/>
    </location>
</feature>
<evidence type="ECO:0000256" key="4">
    <source>
        <dbReference type="ARBA" id="ARBA00022679"/>
    </source>
</evidence>
<dbReference type="Gene3D" id="1.20.5.1930">
    <property type="match status" value="1"/>
</dbReference>
<keyword evidence="3" id="KW-0597">Phosphoprotein</keyword>
<protein>
    <recommendedName>
        <fullName evidence="2">histidine kinase</fullName>
        <ecNumber evidence="2">2.7.13.3</ecNumber>
    </recommendedName>
</protein>
<keyword evidence="9" id="KW-1133">Transmembrane helix</keyword>
<organism evidence="11 12">
    <name type="scientific">Virgisporangium ochraceum</name>
    <dbReference type="NCBI Taxonomy" id="65505"/>
    <lineage>
        <taxon>Bacteria</taxon>
        <taxon>Bacillati</taxon>
        <taxon>Actinomycetota</taxon>
        <taxon>Actinomycetes</taxon>
        <taxon>Micromonosporales</taxon>
        <taxon>Micromonosporaceae</taxon>
        <taxon>Virgisporangium</taxon>
    </lineage>
</organism>
<feature type="transmembrane region" description="Helical" evidence="9">
    <location>
        <begin position="48"/>
        <end position="70"/>
    </location>
</feature>
<comment type="caution">
    <text evidence="11">The sequence shown here is derived from an EMBL/GenBank/DDBJ whole genome shotgun (WGS) entry which is preliminary data.</text>
</comment>
<keyword evidence="4" id="KW-0808">Transferase</keyword>
<evidence type="ECO:0000313" key="11">
    <source>
        <dbReference type="EMBL" id="GIJ68031.1"/>
    </source>
</evidence>
<gene>
    <name evidence="11" type="ORF">Voc01_029480</name>
</gene>
<dbReference type="Pfam" id="PF07730">
    <property type="entry name" value="HisKA_3"/>
    <property type="match status" value="1"/>
</dbReference>
<evidence type="ECO:0000256" key="5">
    <source>
        <dbReference type="ARBA" id="ARBA00022741"/>
    </source>
</evidence>
<keyword evidence="6 11" id="KW-0418">Kinase</keyword>
<dbReference type="Gene3D" id="3.30.565.10">
    <property type="entry name" value="Histidine kinase-like ATPase, C-terminal domain"/>
    <property type="match status" value="1"/>
</dbReference>
<evidence type="ECO:0000256" key="2">
    <source>
        <dbReference type="ARBA" id="ARBA00012438"/>
    </source>
</evidence>
<dbReference type="GO" id="GO:0005524">
    <property type="term" value="F:ATP binding"/>
    <property type="evidence" value="ECO:0007669"/>
    <property type="project" value="UniProtKB-KW"/>
</dbReference>
<dbReference type="InterPro" id="IPR050482">
    <property type="entry name" value="Sensor_HK_TwoCompSys"/>
</dbReference>
<keyword evidence="5" id="KW-0547">Nucleotide-binding</keyword>
<feature type="domain" description="Signal transduction histidine kinase subgroup 3 dimerisation and phosphoacceptor" evidence="10">
    <location>
        <begin position="158"/>
        <end position="223"/>
    </location>
</feature>
<dbReference type="CDD" id="cd16917">
    <property type="entry name" value="HATPase_UhpB-NarQ-NarX-like"/>
    <property type="match status" value="1"/>
</dbReference>
<evidence type="ECO:0000256" key="8">
    <source>
        <dbReference type="ARBA" id="ARBA00023012"/>
    </source>
</evidence>
<comment type="catalytic activity">
    <reaction evidence="1">
        <text>ATP + protein L-histidine = ADP + protein N-phospho-L-histidine.</text>
        <dbReference type="EC" id="2.7.13.3"/>
    </reaction>
</comment>
<keyword evidence="12" id="KW-1185">Reference proteome</keyword>
<evidence type="ECO:0000313" key="12">
    <source>
        <dbReference type="Proteomes" id="UP000635606"/>
    </source>
</evidence>
<keyword evidence="7" id="KW-0067">ATP-binding</keyword>
<evidence type="ECO:0000256" key="9">
    <source>
        <dbReference type="SAM" id="Phobius"/>
    </source>
</evidence>
<dbReference type="PANTHER" id="PTHR24421:SF10">
    <property type="entry name" value="NITRATE_NITRITE SENSOR PROTEIN NARQ"/>
    <property type="match status" value="1"/>
</dbReference>
<dbReference type="InterPro" id="IPR036890">
    <property type="entry name" value="HATPase_C_sf"/>
</dbReference>
<dbReference type="EC" id="2.7.13.3" evidence="2"/>
<evidence type="ECO:0000256" key="1">
    <source>
        <dbReference type="ARBA" id="ARBA00000085"/>
    </source>
</evidence>
<dbReference type="GO" id="GO:0046983">
    <property type="term" value="F:protein dimerization activity"/>
    <property type="evidence" value="ECO:0007669"/>
    <property type="project" value="InterPro"/>
</dbReference>
<proteinExistence type="predicted"/>
<evidence type="ECO:0000256" key="6">
    <source>
        <dbReference type="ARBA" id="ARBA00022777"/>
    </source>
</evidence>
<dbReference type="EMBL" id="BOPH01000035">
    <property type="protein sequence ID" value="GIJ68031.1"/>
    <property type="molecule type" value="Genomic_DNA"/>
</dbReference>
<keyword evidence="9" id="KW-0812">Transmembrane</keyword>
<evidence type="ECO:0000256" key="7">
    <source>
        <dbReference type="ARBA" id="ARBA00022840"/>
    </source>
</evidence>
<keyword evidence="8" id="KW-0902">Two-component regulatory system</keyword>
<sequence>MVVGVAVLTAATVAGGMGERNLPLDLAVGVAAVGATPLLVRWPVHGTVALSVLAVLSPAATPASTTGALVVAQRRRLPVAVGTGAMGLAAHLAQGLLRPAGGLSFGWWAVLVTCAYAALVAWGALNQARWALLESLRERARRAEAERDRRVVEARAAERTRIAREMHDVLAHRLTLVATYAGALEYRPDAPPAQVAQAAGVVRAGVHQALEELRDVIGVLRAGAEDARPAPVFADVPRLVEEAREVGQPVTYLDTTDGTPPDPVGRTVYRVVQEGLSNARRHAAGRPVTVEVAGRPGAQLRVQLTNDTAVTDVSGSPGTGLIGLTERVELAGGRFEHEVTGGSFHLRAELPWPA</sequence>
<evidence type="ECO:0000256" key="3">
    <source>
        <dbReference type="ARBA" id="ARBA00022553"/>
    </source>
</evidence>